<organism evidence="1 2">
    <name type="scientific">Prochlorococcus marinus (strain NATL1A)</name>
    <dbReference type="NCBI Taxonomy" id="167555"/>
    <lineage>
        <taxon>Bacteria</taxon>
        <taxon>Bacillati</taxon>
        <taxon>Cyanobacteriota</taxon>
        <taxon>Cyanophyceae</taxon>
        <taxon>Synechococcales</taxon>
        <taxon>Prochlorococcaceae</taxon>
        <taxon>Prochlorococcus</taxon>
    </lineage>
</organism>
<dbReference type="KEGG" id="pme:NATL1_21001"/>
<reference evidence="2" key="1">
    <citation type="journal article" date="2007" name="PLoS Genet.">
        <title>Patterns and implications of gene gain and loss in the evolution of Prochlorococcus.</title>
        <authorList>
            <person name="Kettler G.C."/>
            <person name="Martiny A.C."/>
            <person name="Huang K."/>
            <person name="Zucker J."/>
            <person name="Coleman M.L."/>
            <person name="Rodrigue S."/>
            <person name="Chen F."/>
            <person name="Lapidus A."/>
            <person name="Ferriera S."/>
            <person name="Johnson J."/>
            <person name="Steglich C."/>
            <person name="Church G.M."/>
            <person name="Richardson P."/>
            <person name="Chisholm S.W."/>
        </authorList>
    </citation>
    <scope>NUCLEOTIDE SEQUENCE [LARGE SCALE GENOMIC DNA]</scope>
    <source>
        <strain evidence="2">NATL1A</strain>
    </source>
</reference>
<evidence type="ECO:0000313" key="2">
    <source>
        <dbReference type="Proteomes" id="UP000002592"/>
    </source>
</evidence>
<proteinExistence type="predicted"/>
<name>A2C596_PROM1</name>
<dbReference type="SUPFAM" id="SSF51206">
    <property type="entry name" value="cAMP-binding domain-like"/>
    <property type="match status" value="1"/>
</dbReference>
<gene>
    <name evidence="1" type="ordered locus">NATL1_21001</name>
</gene>
<protein>
    <submittedName>
        <fullName evidence="1">Uncharacterized protein</fullName>
    </submittedName>
</protein>
<dbReference type="Proteomes" id="UP000002592">
    <property type="component" value="Chromosome"/>
</dbReference>
<dbReference type="InterPro" id="IPR018490">
    <property type="entry name" value="cNMP-bd_dom_sf"/>
</dbReference>
<sequence length="61" mass="6789">MSQKQTGTSIKDLPAFKNLSDKNFQDFLGKCKKLSFTIGQPISNKGMLGENIFYCLKATRG</sequence>
<dbReference type="HOGENOM" id="CLU_2919043_0_0_3"/>
<dbReference type="EMBL" id="CP000553">
    <property type="protein sequence ID" value="ABM76656.1"/>
    <property type="molecule type" value="Genomic_DNA"/>
</dbReference>
<evidence type="ECO:0000313" key="1">
    <source>
        <dbReference type="EMBL" id="ABM76656.1"/>
    </source>
</evidence>
<dbReference type="AlphaFoldDB" id="A2C596"/>
<accession>A2C596</accession>